<dbReference type="Gene3D" id="3.40.50.620">
    <property type="entry name" value="HUPs"/>
    <property type="match status" value="1"/>
</dbReference>
<evidence type="ECO:0000313" key="3">
    <source>
        <dbReference type="Proteomes" id="UP000215861"/>
    </source>
</evidence>
<dbReference type="GO" id="GO:0008616">
    <property type="term" value="P:tRNA queuosine(34) biosynthetic process"/>
    <property type="evidence" value="ECO:0007669"/>
    <property type="project" value="UniProtKB-KW"/>
</dbReference>
<comment type="caution">
    <text evidence="2">The sequence shown here is derived from an EMBL/GenBank/DDBJ whole genome shotgun (WGS) entry which is preliminary data.</text>
</comment>
<dbReference type="GeneID" id="72390256"/>
<dbReference type="OrthoDB" id="9789567at2"/>
<dbReference type="NCBIfam" id="NF041925">
    <property type="entry name" value="QatC"/>
    <property type="match status" value="1"/>
</dbReference>
<evidence type="ECO:0000313" key="2">
    <source>
        <dbReference type="EMBL" id="PAA04156.1"/>
    </source>
</evidence>
<dbReference type="InterPro" id="IPR018317">
    <property type="entry name" value="QueC"/>
</dbReference>
<dbReference type="SUPFAM" id="SSF52402">
    <property type="entry name" value="Adenine nucleotide alpha hydrolases-like"/>
    <property type="match status" value="1"/>
</dbReference>
<sequence>MKFVCGPVGFSVPGAEDAIQVVIYGKAEKGQVSVGGYARELLEKAHLEINPQAWDFLSIALAVVAADFTAIRAKSADAWTRVINLEIAVQDTVFWNSQARALEGALRFLTTDRWTLSFHAGGFGPPAQLQALHPSEDSVVLLSGGLDSLIGAIDLVEQGVKPYAVSQIVRGDGEKQATFAKSLGLNRIGLNHVTKSPGQQEPSQRARSIIFLAFGLAVATSLDRYHRGETVPLYICENGFIAINPPLTMSRLGSLSTRTAHPEYLGRLQQIFDAASINVQIRNPYALMTKGEMLAACRNQELLKEHAVASTSCGRFQRFGYKHCGRCVPCQVRRASFKRWAAIGDDTRYVYDNLSQDDLQHGKFEDVRSVGMALANVAQEGFEHWLGHCLFSPFIQDRAGYNAMLARGLNELGHLHRAYQIT</sequence>
<dbReference type="InterPro" id="IPR014729">
    <property type="entry name" value="Rossmann-like_a/b/a_fold"/>
</dbReference>
<dbReference type="AlphaFoldDB" id="A0A1H2JNP6"/>
<reference evidence="2 3" key="1">
    <citation type="submission" date="2017-08" db="EMBL/GenBank/DDBJ databases">
        <title>Genomic and metabolic characterisation of spoilage-associated Pseudomonas species.</title>
        <authorList>
            <person name="Stanborough T."/>
            <person name="Fegan N."/>
            <person name="Powell S.M."/>
            <person name="Singh T."/>
            <person name="Tamplin M.L."/>
            <person name="Chandry P.S."/>
        </authorList>
    </citation>
    <scope>NUCLEOTIDE SEQUENCE [LARGE SCALE GENOMIC DNA]</scope>
    <source>
        <strain evidence="2 3">F1801</strain>
    </source>
</reference>
<gene>
    <name evidence="2" type="ORF">CJU81_22785</name>
</gene>
<dbReference type="Pfam" id="PF06508">
    <property type="entry name" value="QueC"/>
    <property type="match status" value="1"/>
</dbReference>
<dbReference type="Proteomes" id="UP000215861">
    <property type="component" value="Unassembled WGS sequence"/>
</dbReference>
<protein>
    <submittedName>
        <fullName evidence="2">Uncharacterized protein</fullName>
    </submittedName>
</protein>
<keyword evidence="1" id="KW-0671">Queuosine biosynthesis</keyword>
<dbReference type="InterPro" id="IPR049676">
    <property type="entry name" value="QatC"/>
</dbReference>
<proteinExistence type="predicted"/>
<accession>A0A1H2JNP6</accession>
<evidence type="ECO:0000256" key="1">
    <source>
        <dbReference type="ARBA" id="ARBA00022785"/>
    </source>
</evidence>
<name>A0A1H2JNP6_PSEFR</name>
<organism evidence="2 3">
    <name type="scientific">Pseudomonas fragi</name>
    <dbReference type="NCBI Taxonomy" id="296"/>
    <lineage>
        <taxon>Bacteria</taxon>
        <taxon>Pseudomonadati</taxon>
        <taxon>Pseudomonadota</taxon>
        <taxon>Gammaproteobacteria</taxon>
        <taxon>Pseudomonadales</taxon>
        <taxon>Pseudomonadaceae</taxon>
        <taxon>Pseudomonas</taxon>
    </lineage>
</organism>
<dbReference type="RefSeq" id="WP_016779301.1">
    <property type="nucleotide sequence ID" value="NZ_CP064354.1"/>
</dbReference>
<dbReference type="EMBL" id="NQKQ01000040">
    <property type="protein sequence ID" value="PAA04156.1"/>
    <property type="molecule type" value="Genomic_DNA"/>
</dbReference>